<dbReference type="Proteomes" id="UP000199682">
    <property type="component" value="Unassembled WGS sequence"/>
</dbReference>
<organism evidence="1 2">
    <name type="scientific">Lentzea albidocapillata subsp. violacea</name>
    <dbReference type="NCBI Taxonomy" id="128104"/>
    <lineage>
        <taxon>Bacteria</taxon>
        <taxon>Bacillati</taxon>
        <taxon>Actinomycetota</taxon>
        <taxon>Actinomycetes</taxon>
        <taxon>Pseudonocardiales</taxon>
        <taxon>Pseudonocardiaceae</taxon>
        <taxon>Lentzea</taxon>
    </lineage>
</organism>
<evidence type="ECO:0000313" key="1">
    <source>
        <dbReference type="EMBL" id="SDK12533.1"/>
    </source>
</evidence>
<reference evidence="2" key="1">
    <citation type="submission" date="2016-10" db="EMBL/GenBank/DDBJ databases">
        <authorList>
            <person name="Varghese N."/>
            <person name="Submissions S."/>
        </authorList>
    </citation>
    <scope>NUCLEOTIDE SEQUENCE [LARGE SCALE GENOMIC DNA]</scope>
    <source>
        <strain evidence="2">DSM 44796</strain>
    </source>
</reference>
<dbReference type="AlphaFoldDB" id="A0A1G8ZC60"/>
<protein>
    <submittedName>
        <fullName evidence="1">Uncharacterized protein</fullName>
    </submittedName>
</protein>
<name>A0A1G8ZC60_9PSEU</name>
<dbReference type="RefSeq" id="WP_143027690.1">
    <property type="nucleotide sequence ID" value="NZ_FNET01000004.1"/>
</dbReference>
<evidence type="ECO:0000313" key="2">
    <source>
        <dbReference type="Proteomes" id="UP000199682"/>
    </source>
</evidence>
<accession>A0A1G8ZC60</accession>
<proteinExistence type="predicted"/>
<dbReference type="EMBL" id="FNET01000004">
    <property type="protein sequence ID" value="SDK12533.1"/>
    <property type="molecule type" value="Genomic_DNA"/>
</dbReference>
<sequence>MKEPFSVKPVDGGVQVDMTKSLAWGWGRALRRLSRSYVRGNPFYALRQPLRIWTQPSLLRHLHPDVAESSQESKAFLRRHRDVLADRELVERVQARWTGPRPVVLTHAEVDEWIAVLGQLRLFELLAFTQTAIAWASTLQKLLVLAVAPGTFADPEDAEKAATDQTA</sequence>
<gene>
    <name evidence="1" type="ORF">SAMN04488074_104310</name>
</gene>